<name>A0A090AMV4_9GAMM</name>
<dbReference type="CDD" id="cd01167">
    <property type="entry name" value="bac_FRK"/>
    <property type="match status" value="1"/>
</dbReference>
<gene>
    <name evidence="7" type="ORF">THII_3035</name>
</gene>
<dbReference type="SUPFAM" id="SSF53613">
    <property type="entry name" value="Ribokinase-like"/>
    <property type="match status" value="1"/>
</dbReference>
<dbReference type="KEGG" id="tig:THII_3035"/>
<dbReference type="EMBL" id="AP014633">
    <property type="protein sequence ID" value="BAP57332.1"/>
    <property type="molecule type" value="Genomic_DNA"/>
</dbReference>
<dbReference type="PANTHER" id="PTHR43085:SF1">
    <property type="entry name" value="PSEUDOURIDINE KINASE-RELATED"/>
    <property type="match status" value="1"/>
</dbReference>
<dbReference type="InterPro" id="IPR002173">
    <property type="entry name" value="Carboh/pur_kinase_PfkB_CS"/>
</dbReference>
<comment type="similarity">
    <text evidence="1">Belongs to the carbohydrate kinase PfkB family.</text>
</comment>
<evidence type="ECO:0000256" key="2">
    <source>
        <dbReference type="ARBA" id="ARBA00022679"/>
    </source>
</evidence>
<keyword evidence="2" id="KW-0808">Transferase</keyword>
<evidence type="ECO:0000313" key="8">
    <source>
        <dbReference type="Proteomes" id="UP000031623"/>
    </source>
</evidence>
<protein>
    <submittedName>
        <fullName evidence="7">PfkB domain-containing protein</fullName>
    </submittedName>
</protein>
<evidence type="ECO:0000256" key="1">
    <source>
        <dbReference type="ARBA" id="ARBA00010688"/>
    </source>
</evidence>
<keyword evidence="3" id="KW-0547">Nucleotide-binding</keyword>
<keyword evidence="4" id="KW-0418">Kinase</keyword>
<proteinExistence type="inferred from homology"/>
<dbReference type="PANTHER" id="PTHR43085">
    <property type="entry name" value="HEXOKINASE FAMILY MEMBER"/>
    <property type="match status" value="1"/>
</dbReference>
<dbReference type="Gene3D" id="3.40.1190.20">
    <property type="match status" value="1"/>
</dbReference>
<accession>A0A090AMV4</accession>
<dbReference type="Proteomes" id="UP000031623">
    <property type="component" value="Chromosome"/>
</dbReference>
<dbReference type="AlphaFoldDB" id="A0A090AMV4"/>
<feature type="domain" description="Carbohydrate kinase PfkB" evidence="6">
    <location>
        <begin position="19"/>
        <end position="299"/>
    </location>
</feature>
<keyword evidence="5" id="KW-0067">ATP-binding</keyword>
<evidence type="ECO:0000256" key="3">
    <source>
        <dbReference type="ARBA" id="ARBA00022741"/>
    </source>
</evidence>
<evidence type="ECO:0000256" key="5">
    <source>
        <dbReference type="ARBA" id="ARBA00022840"/>
    </source>
</evidence>
<organism evidence="7 8">
    <name type="scientific">Thioploca ingrica</name>
    <dbReference type="NCBI Taxonomy" id="40754"/>
    <lineage>
        <taxon>Bacteria</taxon>
        <taxon>Pseudomonadati</taxon>
        <taxon>Pseudomonadota</taxon>
        <taxon>Gammaproteobacteria</taxon>
        <taxon>Thiotrichales</taxon>
        <taxon>Thiotrichaceae</taxon>
        <taxon>Thioploca</taxon>
    </lineage>
</organism>
<dbReference type="PROSITE" id="PS00584">
    <property type="entry name" value="PFKB_KINASES_2"/>
    <property type="match status" value="1"/>
</dbReference>
<dbReference type="InterPro" id="IPR011611">
    <property type="entry name" value="PfkB_dom"/>
</dbReference>
<dbReference type="OrthoDB" id="9779730at2"/>
<evidence type="ECO:0000313" key="7">
    <source>
        <dbReference type="EMBL" id="BAP57332.1"/>
    </source>
</evidence>
<reference evidence="7 8" key="1">
    <citation type="journal article" date="2014" name="ISME J.">
        <title>Ecophysiology of Thioploca ingrica as revealed by the complete genome sequence supplemented with proteomic evidence.</title>
        <authorList>
            <person name="Kojima H."/>
            <person name="Ogura Y."/>
            <person name="Yamamoto N."/>
            <person name="Togashi T."/>
            <person name="Mori H."/>
            <person name="Watanabe T."/>
            <person name="Nemoto F."/>
            <person name="Kurokawa K."/>
            <person name="Hayashi T."/>
            <person name="Fukui M."/>
        </authorList>
    </citation>
    <scope>NUCLEOTIDE SEQUENCE [LARGE SCALE GENOMIC DNA]</scope>
</reference>
<dbReference type="Pfam" id="PF00294">
    <property type="entry name" value="PfkB"/>
    <property type="match status" value="1"/>
</dbReference>
<dbReference type="InterPro" id="IPR050306">
    <property type="entry name" value="PfkB_Carbo_kinase"/>
</dbReference>
<dbReference type="STRING" id="40754.THII_3035"/>
<dbReference type="GO" id="GO:0016301">
    <property type="term" value="F:kinase activity"/>
    <property type="evidence" value="ECO:0007669"/>
    <property type="project" value="UniProtKB-KW"/>
</dbReference>
<evidence type="ECO:0000259" key="6">
    <source>
        <dbReference type="Pfam" id="PF00294"/>
    </source>
</evidence>
<dbReference type="HOGENOM" id="CLU_027634_6_2_6"/>
<evidence type="ECO:0000256" key="4">
    <source>
        <dbReference type="ARBA" id="ARBA00022777"/>
    </source>
</evidence>
<dbReference type="InterPro" id="IPR029056">
    <property type="entry name" value="Ribokinase-like"/>
</dbReference>
<sequence>MILSCGEALIDWVPMGEGYRPCPGGSPYNIAIALGRLETAVGFLGKISTDFFGEMLVNNLINNQVDTRYIIRANGLTTLGIVSLPSQYQEPQFLFYANDSVDRNLTITELPAQFPPEVKVLHFGSISLVLEPGATALEQLMQRESGHRLISLDPNIRPNIITDKIAYSQRLENWLKSVDIIRVSVADLNWLYPKVNPETIIEQWLNLGPNLGILTLGSQGAKAYTRAGVTVWALAPAIQVVDTVGAGDSFLAAVLAYLDEQNILTTRTQLMNVSANQLTACLNYANHAAAINCLRVGTDPARKSELV</sequence>
<dbReference type="GO" id="GO:0005524">
    <property type="term" value="F:ATP binding"/>
    <property type="evidence" value="ECO:0007669"/>
    <property type="project" value="UniProtKB-KW"/>
</dbReference>
<keyword evidence="8" id="KW-1185">Reference proteome</keyword>